<dbReference type="EMBL" id="MDHN01000045">
    <property type="protein sequence ID" value="OFC68729.1"/>
    <property type="molecule type" value="Genomic_DNA"/>
</dbReference>
<dbReference type="Proteomes" id="UP000175691">
    <property type="component" value="Unassembled WGS sequence"/>
</dbReference>
<sequence length="106" mass="11403">MKAIVKSIAAVLTVAAVSSPALAADKEYRFVGDTQFAGFCKAVATNDVRALRVNLSRNVGRIAATEREVLRMVTAEDGLTCNGENLVDFSVKRDASDVHEFLVSRS</sequence>
<dbReference type="Pfam" id="PF12514">
    <property type="entry name" value="DUF3718"/>
    <property type="match status" value="1"/>
</dbReference>
<dbReference type="InterPro" id="IPR022193">
    <property type="entry name" value="DUF3718"/>
</dbReference>
<proteinExistence type="predicted"/>
<keyword evidence="1" id="KW-0732">Signal</keyword>
<comment type="caution">
    <text evidence="2">The sequence shown here is derived from an EMBL/GenBank/DDBJ whole genome shotgun (WGS) entry which is preliminary data.</text>
</comment>
<feature type="chain" id="PRO_5009209358" description="DUF3718 domain-containing protein" evidence="1">
    <location>
        <begin position="24"/>
        <end position="106"/>
    </location>
</feature>
<organism evidence="2 3">
    <name type="scientific">Alteromonas confluentis</name>
    <dbReference type="NCBI Taxonomy" id="1656094"/>
    <lineage>
        <taxon>Bacteria</taxon>
        <taxon>Pseudomonadati</taxon>
        <taxon>Pseudomonadota</taxon>
        <taxon>Gammaproteobacteria</taxon>
        <taxon>Alteromonadales</taxon>
        <taxon>Alteromonadaceae</taxon>
        <taxon>Alteromonas/Salinimonas group</taxon>
        <taxon>Alteromonas</taxon>
    </lineage>
</organism>
<reference evidence="2 3" key="1">
    <citation type="submission" date="2016-08" db="EMBL/GenBank/DDBJ databases">
        <authorList>
            <person name="Seilhamer J.J."/>
        </authorList>
    </citation>
    <scope>NUCLEOTIDE SEQUENCE [LARGE SCALE GENOMIC DNA]</scope>
    <source>
        <strain evidence="2 3">KCTC 42603</strain>
    </source>
</reference>
<dbReference type="AlphaFoldDB" id="A0A1E7Z5A1"/>
<name>A0A1E7Z5A1_9ALTE</name>
<keyword evidence="3" id="KW-1185">Reference proteome</keyword>
<dbReference type="OrthoDB" id="6386273at2"/>
<protein>
    <recommendedName>
        <fullName evidence="4">DUF3718 domain-containing protein</fullName>
    </recommendedName>
</protein>
<evidence type="ECO:0000313" key="3">
    <source>
        <dbReference type="Proteomes" id="UP000175691"/>
    </source>
</evidence>
<dbReference type="RefSeq" id="WP_070127770.1">
    <property type="nucleotide sequence ID" value="NZ_MDHN01000045.1"/>
</dbReference>
<gene>
    <name evidence="2" type="ORF">BFC18_01375</name>
</gene>
<evidence type="ECO:0000256" key="1">
    <source>
        <dbReference type="SAM" id="SignalP"/>
    </source>
</evidence>
<evidence type="ECO:0000313" key="2">
    <source>
        <dbReference type="EMBL" id="OFC68729.1"/>
    </source>
</evidence>
<feature type="signal peptide" evidence="1">
    <location>
        <begin position="1"/>
        <end position="23"/>
    </location>
</feature>
<evidence type="ECO:0008006" key="4">
    <source>
        <dbReference type="Google" id="ProtNLM"/>
    </source>
</evidence>
<accession>A0A1E7Z5A1</accession>